<dbReference type="PROSITE" id="PS01046">
    <property type="entry name" value="LON_SER"/>
    <property type="match status" value="1"/>
</dbReference>
<dbReference type="GO" id="GO:0007005">
    <property type="term" value="P:mitochondrion organization"/>
    <property type="evidence" value="ECO:0007669"/>
    <property type="project" value="TreeGrafter"/>
</dbReference>
<evidence type="ECO:0000256" key="5">
    <source>
        <dbReference type="ARBA" id="ARBA00022825"/>
    </source>
</evidence>
<dbReference type="PANTHER" id="PTHR43718">
    <property type="entry name" value="LON PROTEASE"/>
    <property type="match status" value="1"/>
</dbReference>
<evidence type="ECO:0000256" key="4">
    <source>
        <dbReference type="ARBA" id="ARBA00022801"/>
    </source>
</evidence>
<dbReference type="InterPro" id="IPR003959">
    <property type="entry name" value="ATPase_AAA_core"/>
</dbReference>
<dbReference type="InterPro" id="IPR008268">
    <property type="entry name" value="Peptidase_S16_AS"/>
</dbReference>
<feature type="coiled-coil region" evidence="8">
    <location>
        <begin position="99"/>
        <end position="126"/>
    </location>
</feature>
<keyword evidence="5 7" id="KW-0720">Serine protease</keyword>
<dbReference type="GO" id="GO:0051131">
    <property type="term" value="P:chaperone-mediated protein complex assembly"/>
    <property type="evidence" value="ECO:0007669"/>
    <property type="project" value="TreeGrafter"/>
</dbReference>
<evidence type="ECO:0000313" key="10">
    <source>
        <dbReference type="EMBL" id="GMI18394.1"/>
    </source>
</evidence>
<dbReference type="InterPro" id="IPR020568">
    <property type="entry name" value="Ribosomal_Su5_D2-typ_SF"/>
</dbReference>
<proteinExistence type="inferred from homology"/>
<dbReference type="InterPro" id="IPR054594">
    <property type="entry name" value="Lon_lid"/>
</dbReference>
<dbReference type="FunFam" id="3.30.230.10:FF:000015">
    <property type="entry name" value="Lon protease homolog, mitochondrial"/>
    <property type="match status" value="1"/>
</dbReference>
<dbReference type="GO" id="GO:0004176">
    <property type="term" value="F:ATP-dependent peptidase activity"/>
    <property type="evidence" value="ECO:0007669"/>
    <property type="project" value="UniProtKB-UniRule"/>
</dbReference>
<dbReference type="Proteomes" id="UP001165122">
    <property type="component" value="Unassembled WGS sequence"/>
</dbReference>
<dbReference type="InterPro" id="IPR003593">
    <property type="entry name" value="AAA+_ATPase"/>
</dbReference>
<evidence type="ECO:0000256" key="6">
    <source>
        <dbReference type="ARBA" id="ARBA00022840"/>
    </source>
</evidence>
<dbReference type="EMBL" id="BRXW01000332">
    <property type="protein sequence ID" value="GMI18394.1"/>
    <property type="molecule type" value="Genomic_DNA"/>
</dbReference>
<dbReference type="Gene3D" id="1.20.58.1480">
    <property type="match status" value="1"/>
</dbReference>
<dbReference type="InterPro" id="IPR014721">
    <property type="entry name" value="Ribsml_uS5_D2-typ_fold_subgr"/>
</dbReference>
<comment type="caution">
    <text evidence="10">The sequence shown here is derived from an EMBL/GenBank/DDBJ whole genome shotgun (WGS) entry which is preliminary data.</text>
</comment>
<dbReference type="GO" id="GO:0003697">
    <property type="term" value="F:single-stranded DNA binding"/>
    <property type="evidence" value="ECO:0007669"/>
    <property type="project" value="TreeGrafter"/>
</dbReference>
<dbReference type="NCBIfam" id="TIGR00763">
    <property type="entry name" value="lon"/>
    <property type="match status" value="1"/>
</dbReference>
<organism evidence="10 11">
    <name type="scientific">Triparma laevis f. longispina</name>
    <dbReference type="NCBI Taxonomy" id="1714387"/>
    <lineage>
        <taxon>Eukaryota</taxon>
        <taxon>Sar</taxon>
        <taxon>Stramenopiles</taxon>
        <taxon>Ochrophyta</taxon>
        <taxon>Bolidophyceae</taxon>
        <taxon>Parmales</taxon>
        <taxon>Triparmaceae</taxon>
        <taxon>Triparma</taxon>
    </lineage>
</organism>
<dbReference type="InterPro" id="IPR004815">
    <property type="entry name" value="Lon_bac/euk-typ"/>
</dbReference>
<keyword evidence="8" id="KW-0175">Coiled coil</keyword>
<comment type="subcellular location">
    <subcellularLocation>
        <location evidence="1">Plastid</location>
    </subcellularLocation>
</comment>
<sequence>MEVDEVIRDGLQSFYRTQPDLDLLKLIDYVGSVLSLDPKKIQEILSSEKAEVRAELVLEGVGRRIDEANVRRGIREKIEEKVGEGNRKYVLEQMLKEIKEELGVEVDEKKEDVERLEKKLNEFKKVLGEDSEIVRKGERELGKLRNIRIESSDYSTSLTYLNTLTSLPIIPTNPTPPLNLLSSSQTLDSTHYGQTSVKQKILEILAQRNISGTASNNVILLTGPPGVGKTSLGNSIARALNKPFSRISLAGLSDSSTLKGHRRTYVGSMPGKIIDSIIDCEAMDGVIMLDEIDKLDKSYGGAENVLLEILDSSQNKEFRDTYLDIGVDLSNIVFLLTSNDYSLIPSPLLDRLDVIHVSGYTLNEKIEIVTQHLIPIARKKNCIEVGICRDAIEFIGRWYSREPGLRGLQRNVEKIYRKLAYRKVAGEQGEDVENIPNEIMVEHLQDLLGRPMYDSDRLYDESPHGVVAGLAWSAGGGSLLYIECQKIEGKDNGGIKVTGLMGEVMKESVDIAVTNARRVLSQYQPGNSFFEDNEVHLHVPEGATPKDGPSAGITMTTALIGLALDRPVRDDLAMTGEISLTGKVLKIGGLKEKIMAARRAGVNCVVVPESNRGDWEDFDEEVTEGIEVHFADEYTKVFEVAFMEEDFATSGY</sequence>
<keyword evidence="4 7" id="KW-0378">Hydrolase</keyword>
<keyword evidence="6" id="KW-0067">ATP-binding</keyword>
<dbReference type="SUPFAM" id="SSF52540">
    <property type="entry name" value="P-loop containing nucleoside triphosphate hydrolases"/>
    <property type="match status" value="1"/>
</dbReference>
<evidence type="ECO:0000256" key="1">
    <source>
        <dbReference type="ARBA" id="ARBA00004474"/>
    </source>
</evidence>
<feature type="domain" description="Lon proteolytic" evidence="9">
    <location>
        <begin position="461"/>
        <end position="644"/>
    </location>
</feature>
<dbReference type="InterPro" id="IPR027417">
    <property type="entry name" value="P-loop_NTPase"/>
</dbReference>
<accession>A0A9W7L0T5</accession>
<dbReference type="PROSITE" id="PS51786">
    <property type="entry name" value="LON_PROTEOLYTIC"/>
    <property type="match status" value="1"/>
</dbReference>
<dbReference type="GO" id="GO:0009536">
    <property type="term" value="C:plastid"/>
    <property type="evidence" value="ECO:0007669"/>
    <property type="project" value="UniProtKB-SubCell"/>
</dbReference>
<evidence type="ECO:0000256" key="7">
    <source>
        <dbReference type="PROSITE-ProRule" id="PRU01122"/>
    </source>
</evidence>
<dbReference type="Pfam" id="PF22667">
    <property type="entry name" value="Lon_lid"/>
    <property type="match status" value="1"/>
</dbReference>
<dbReference type="PANTHER" id="PTHR43718:SF2">
    <property type="entry name" value="LON PROTEASE HOMOLOG, MITOCHONDRIAL"/>
    <property type="match status" value="1"/>
</dbReference>
<dbReference type="OrthoDB" id="2411602at2759"/>
<dbReference type="GO" id="GO:0005759">
    <property type="term" value="C:mitochondrial matrix"/>
    <property type="evidence" value="ECO:0007669"/>
    <property type="project" value="TreeGrafter"/>
</dbReference>
<dbReference type="SUPFAM" id="SSF54211">
    <property type="entry name" value="Ribosomal protein S5 domain 2-like"/>
    <property type="match status" value="1"/>
</dbReference>
<evidence type="ECO:0000256" key="3">
    <source>
        <dbReference type="ARBA" id="ARBA00022741"/>
    </source>
</evidence>
<dbReference type="SMART" id="SM00382">
    <property type="entry name" value="AAA"/>
    <property type="match status" value="1"/>
</dbReference>
<dbReference type="Gene3D" id="3.40.50.300">
    <property type="entry name" value="P-loop containing nucleotide triphosphate hydrolases"/>
    <property type="match status" value="1"/>
</dbReference>
<dbReference type="InterPro" id="IPR008269">
    <property type="entry name" value="Lon_proteolytic"/>
</dbReference>
<keyword evidence="2 7" id="KW-0645">Protease</keyword>
<reference evidence="11" key="1">
    <citation type="journal article" date="2023" name="Commun. Biol.">
        <title>Genome analysis of Parmales, the sister group of diatoms, reveals the evolutionary specialization of diatoms from phago-mixotrophs to photoautotrophs.</title>
        <authorList>
            <person name="Ban H."/>
            <person name="Sato S."/>
            <person name="Yoshikawa S."/>
            <person name="Yamada K."/>
            <person name="Nakamura Y."/>
            <person name="Ichinomiya M."/>
            <person name="Sato N."/>
            <person name="Blanc-Mathieu R."/>
            <person name="Endo H."/>
            <person name="Kuwata A."/>
            <person name="Ogata H."/>
        </authorList>
    </citation>
    <scope>NUCLEOTIDE SEQUENCE [LARGE SCALE GENOMIC DNA]</scope>
    <source>
        <strain evidence="11">NIES 3700</strain>
    </source>
</reference>
<protein>
    <recommendedName>
        <fullName evidence="9">Lon proteolytic domain-containing protein</fullName>
    </recommendedName>
</protein>
<comment type="similarity">
    <text evidence="7">Belongs to the peptidase S16 family.</text>
</comment>
<feature type="active site" evidence="7">
    <location>
        <position position="593"/>
    </location>
</feature>
<dbReference type="GO" id="GO:0004252">
    <property type="term" value="F:serine-type endopeptidase activity"/>
    <property type="evidence" value="ECO:0007669"/>
    <property type="project" value="UniProtKB-UniRule"/>
</dbReference>
<dbReference type="GO" id="GO:0005524">
    <property type="term" value="F:ATP binding"/>
    <property type="evidence" value="ECO:0007669"/>
    <property type="project" value="UniProtKB-KW"/>
</dbReference>
<name>A0A9W7L0T5_9STRA</name>
<evidence type="ECO:0000256" key="8">
    <source>
        <dbReference type="SAM" id="Coils"/>
    </source>
</evidence>
<gene>
    <name evidence="10" type="ORF">TrLO_g15664</name>
</gene>
<evidence type="ECO:0000313" key="11">
    <source>
        <dbReference type="Proteomes" id="UP001165122"/>
    </source>
</evidence>
<evidence type="ECO:0000256" key="2">
    <source>
        <dbReference type="ARBA" id="ARBA00022670"/>
    </source>
</evidence>
<dbReference type="Pfam" id="PF05362">
    <property type="entry name" value="Lon_C"/>
    <property type="match status" value="1"/>
</dbReference>
<dbReference type="InterPro" id="IPR027065">
    <property type="entry name" value="Lon_Prtase"/>
</dbReference>
<keyword evidence="11" id="KW-1185">Reference proteome</keyword>
<dbReference type="AlphaFoldDB" id="A0A9W7L0T5"/>
<evidence type="ECO:0000259" key="9">
    <source>
        <dbReference type="PROSITE" id="PS51786"/>
    </source>
</evidence>
<dbReference type="PRINTS" id="PR00830">
    <property type="entry name" value="ENDOLAPTASE"/>
</dbReference>
<keyword evidence="3" id="KW-0547">Nucleotide-binding</keyword>
<dbReference type="Gene3D" id="1.10.8.60">
    <property type="match status" value="1"/>
</dbReference>
<dbReference type="GO" id="GO:0006515">
    <property type="term" value="P:protein quality control for misfolded or incompletely synthesized proteins"/>
    <property type="evidence" value="ECO:0007669"/>
    <property type="project" value="TreeGrafter"/>
</dbReference>
<feature type="active site" evidence="7">
    <location>
        <position position="550"/>
    </location>
</feature>
<dbReference type="Gene3D" id="3.30.230.10">
    <property type="match status" value="1"/>
</dbReference>
<dbReference type="Pfam" id="PF00004">
    <property type="entry name" value="AAA"/>
    <property type="match status" value="1"/>
</dbReference>
<dbReference type="GO" id="GO:0016887">
    <property type="term" value="F:ATP hydrolysis activity"/>
    <property type="evidence" value="ECO:0007669"/>
    <property type="project" value="InterPro"/>
</dbReference>